<dbReference type="Gene3D" id="1.10.238.10">
    <property type="entry name" value="EF-hand"/>
    <property type="match status" value="1"/>
</dbReference>
<dbReference type="EMBL" id="CP023699">
    <property type="protein sequence ID" value="QEU89860.1"/>
    <property type="molecule type" value="Genomic_DNA"/>
</dbReference>
<dbReference type="RefSeq" id="WP_055552551.1">
    <property type="nucleotide sequence ID" value="NZ_CP023699.1"/>
</dbReference>
<evidence type="ECO:0000256" key="2">
    <source>
        <dbReference type="ARBA" id="ARBA00022837"/>
    </source>
</evidence>
<organism evidence="4 5">
    <name type="scientific">Streptomyces kanamyceticus</name>
    <dbReference type="NCBI Taxonomy" id="1967"/>
    <lineage>
        <taxon>Bacteria</taxon>
        <taxon>Bacillati</taxon>
        <taxon>Actinomycetota</taxon>
        <taxon>Actinomycetes</taxon>
        <taxon>Kitasatosporales</taxon>
        <taxon>Streptomycetaceae</taxon>
        <taxon>Streptomyces</taxon>
    </lineage>
</organism>
<feature type="domain" description="EF-hand" evidence="3">
    <location>
        <begin position="4"/>
        <end position="39"/>
    </location>
</feature>
<dbReference type="InterPro" id="IPR018247">
    <property type="entry name" value="EF_Hand_1_Ca_BS"/>
</dbReference>
<accession>A0A5J6G2P7</accession>
<dbReference type="Proteomes" id="UP000325529">
    <property type="component" value="Chromosome"/>
</dbReference>
<reference evidence="4 5" key="1">
    <citation type="submission" date="2017-09" db="EMBL/GenBank/DDBJ databases">
        <authorList>
            <person name="Lee N."/>
            <person name="Cho B.-K."/>
        </authorList>
    </citation>
    <scope>NUCLEOTIDE SEQUENCE [LARGE SCALE GENOMIC DNA]</scope>
    <source>
        <strain evidence="4 5">ATCC 12853</strain>
    </source>
</reference>
<gene>
    <name evidence="4" type="ORF">CP970_01950</name>
</gene>
<evidence type="ECO:0000256" key="1">
    <source>
        <dbReference type="ARBA" id="ARBA00022737"/>
    </source>
</evidence>
<feature type="domain" description="EF-hand" evidence="3">
    <location>
        <begin position="134"/>
        <end position="167"/>
    </location>
</feature>
<name>A0A5J6G2P7_STRKN</name>
<evidence type="ECO:0000313" key="4">
    <source>
        <dbReference type="EMBL" id="QEU89860.1"/>
    </source>
</evidence>
<dbReference type="InterPro" id="IPR011992">
    <property type="entry name" value="EF-hand-dom_pair"/>
</dbReference>
<dbReference type="PROSITE" id="PS00018">
    <property type="entry name" value="EF_HAND_1"/>
    <property type="match status" value="4"/>
</dbReference>
<dbReference type="InterPro" id="IPR050145">
    <property type="entry name" value="Centrin_CML-like"/>
</dbReference>
<sequence length="182" mass="20156">MDALRTRKYDRWFRAADVDGDGAITRQDVVTMSERYVRARGIASDSPQARQMYETMHGFWESVIAPADADKDDRVTSAEVTQAFAATFTDRARYSEELAPVADRFFDLADGDSDGAISRTEFTHIFGSTGRAADDECAEVFNALDLDASGALSRVEYHKAVSEFFYGDDPGSPANHIFGRLT</sequence>
<keyword evidence="5" id="KW-1185">Reference proteome</keyword>
<proteinExistence type="predicted"/>
<dbReference type="OrthoDB" id="7356823at2"/>
<dbReference type="AlphaFoldDB" id="A0A5J6G2P7"/>
<evidence type="ECO:0000259" key="3">
    <source>
        <dbReference type="PROSITE" id="PS50222"/>
    </source>
</evidence>
<dbReference type="PROSITE" id="PS50222">
    <property type="entry name" value="EF_HAND_2"/>
    <property type="match status" value="3"/>
</dbReference>
<dbReference type="KEGG" id="ska:CP970_01950"/>
<dbReference type="SMART" id="SM00054">
    <property type="entry name" value="EFh"/>
    <property type="match status" value="4"/>
</dbReference>
<dbReference type="Pfam" id="PF13499">
    <property type="entry name" value="EF-hand_7"/>
    <property type="match status" value="1"/>
</dbReference>
<feature type="domain" description="EF-hand" evidence="3">
    <location>
        <begin position="97"/>
        <end position="132"/>
    </location>
</feature>
<evidence type="ECO:0000313" key="5">
    <source>
        <dbReference type="Proteomes" id="UP000325529"/>
    </source>
</evidence>
<dbReference type="InterPro" id="IPR002048">
    <property type="entry name" value="EF_hand_dom"/>
</dbReference>
<keyword evidence="2" id="KW-0106">Calcium</keyword>
<protein>
    <submittedName>
        <fullName evidence="4">Calcium-binding protein</fullName>
    </submittedName>
</protein>
<dbReference type="GO" id="GO:0005509">
    <property type="term" value="F:calcium ion binding"/>
    <property type="evidence" value="ECO:0007669"/>
    <property type="project" value="InterPro"/>
</dbReference>
<dbReference type="SUPFAM" id="SSF47473">
    <property type="entry name" value="EF-hand"/>
    <property type="match status" value="1"/>
</dbReference>
<keyword evidence="1" id="KW-0677">Repeat</keyword>
<dbReference type="PANTHER" id="PTHR23050">
    <property type="entry name" value="CALCIUM BINDING PROTEIN"/>
    <property type="match status" value="1"/>
</dbReference>
<dbReference type="Pfam" id="PF13202">
    <property type="entry name" value="EF-hand_5"/>
    <property type="match status" value="1"/>
</dbReference>